<keyword evidence="4" id="KW-0560">Oxidoreductase</keyword>
<dbReference type="Proteomes" id="UP001157915">
    <property type="component" value="Unassembled WGS sequence"/>
</dbReference>
<keyword evidence="2 7" id="KW-0812">Transmembrane</keyword>
<feature type="transmembrane region" description="Helical" evidence="7">
    <location>
        <begin position="31"/>
        <end position="49"/>
    </location>
</feature>
<evidence type="ECO:0000256" key="1">
    <source>
        <dbReference type="ARBA" id="ARBA00004127"/>
    </source>
</evidence>
<keyword evidence="5" id="KW-0443">Lipid metabolism</keyword>
<evidence type="ECO:0000313" key="10">
    <source>
        <dbReference type="Proteomes" id="UP001157915"/>
    </source>
</evidence>
<dbReference type="InterPro" id="IPR006694">
    <property type="entry name" value="Fatty_acid_hydroxylase"/>
</dbReference>
<proteinExistence type="predicted"/>
<evidence type="ECO:0000256" key="7">
    <source>
        <dbReference type="SAM" id="Phobius"/>
    </source>
</evidence>
<dbReference type="EMBL" id="FXUA01000006">
    <property type="protein sequence ID" value="SMP28798.1"/>
    <property type="molecule type" value="Genomic_DNA"/>
</dbReference>
<accession>A0ABY1P8C7</accession>
<evidence type="ECO:0000256" key="2">
    <source>
        <dbReference type="ARBA" id="ARBA00022692"/>
    </source>
</evidence>
<feature type="domain" description="Fatty acid hydroxylase" evidence="8">
    <location>
        <begin position="119"/>
        <end position="255"/>
    </location>
</feature>
<reference evidence="9 10" key="1">
    <citation type="submission" date="2017-05" db="EMBL/GenBank/DDBJ databases">
        <authorList>
            <person name="Varghese N."/>
            <person name="Submissions S."/>
        </authorList>
    </citation>
    <scope>NUCLEOTIDE SEQUENCE [LARGE SCALE GENOMIC DNA]</scope>
    <source>
        <strain evidence="9 10">DSM 15360</strain>
    </source>
</reference>
<keyword evidence="3 7" id="KW-1133">Transmembrane helix</keyword>
<sequence>MEKYIKAIADGYYGYWNYFIGEILNPSWHNYFYWLVGASLVIYGLEILFPWRKNQPLIREHFWLDIFYLFWNYFLFALVAYNALSMVAVEAFNDFLGLFGITNTVAIKVDQLPGWLQLVILFIVRDFMQWAIHRMYHHVGWMWEFHKVHHSTREMGFAALLRYHWMENILYRTLEYIPLAMIGFGITDFFIVHIFTLVLGQLGHANLNIPLGPFKYIINGPQMHLWHHARELPESHPHGFNYGISLSLWDFLFRTNYWPSDDEHLPVGLPDEDKFPEDFVGQTTEPFKRIFTRSKP</sequence>
<name>A0ABY1P8C7_9BACT</name>
<dbReference type="RefSeq" id="WP_283413796.1">
    <property type="nucleotide sequence ID" value="NZ_FXUA01000006.1"/>
</dbReference>
<dbReference type="InterPro" id="IPR051689">
    <property type="entry name" value="Sterol_desaturase/TMEM195"/>
</dbReference>
<dbReference type="PANTHER" id="PTHR21624">
    <property type="entry name" value="STEROL DESATURASE-RELATED PROTEIN"/>
    <property type="match status" value="1"/>
</dbReference>
<feature type="transmembrane region" description="Helical" evidence="7">
    <location>
        <begin position="176"/>
        <end position="199"/>
    </location>
</feature>
<protein>
    <submittedName>
        <fullName evidence="9">Sterol desaturase/sphingolipid hydroxylase, fatty acid hydroxylase superfamily</fullName>
    </submittedName>
</protein>
<comment type="caution">
    <text evidence="9">The sequence shown here is derived from an EMBL/GenBank/DDBJ whole genome shotgun (WGS) entry which is preliminary data.</text>
</comment>
<feature type="transmembrane region" description="Helical" evidence="7">
    <location>
        <begin position="70"/>
        <end position="92"/>
    </location>
</feature>
<evidence type="ECO:0000313" key="9">
    <source>
        <dbReference type="EMBL" id="SMP28798.1"/>
    </source>
</evidence>
<keyword evidence="6 7" id="KW-0472">Membrane</keyword>
<evidence type="ECO:0000259" key="8">
    <source>
        <dbReference type="Pfam" id="PF04116"/>
    </source>
</evidence>
<dbReference type="Pfam" id="PF04116">
    <property type="entry name" value="FA_hydroxylase"/>
    <property type="match status" value="1"/>
</dbReference>
<evidence type="ECO:0000256" key="3">
    <source>
        <dbReference type="ARBA" id="ARBA00022989"/>
    </source>
</evidence>
<evidence type="ECO:0000256" key="6">
    <source>
        <dbReference type="ARBA" id="ARBA00023136"/>
    </source>
</evidence>
<evidence type="ECO:0000256" key="5">
    <source>
        <dbReference type="ARBA" id="ARBA00023098"/>
    </source>
</evidence>
<gene>
    <name evidence="9" type="ORF">SAMN06265367_10646</name>
</gene>
<organism evidence="9 10">
    <name type="scientific">Algoriphagus winogradskyi</name>
    <dbReference type="NCBI Taxonomy" id="237017"/>
    <lineage>
        <taxon>Bacteria</taxon>
        <taxon>Pseudomonadati</taxon>
        <taxon>Bacteroidota</taxon>
        <taxon>Cytophagia</taxon>
        <taxon>Cytophagales</taxon>
        <taxon>Cyclobacteriaceae</taxon>
        <taxon>Algoriphagus</taxon>
    </lineage>
</organism>
<keyword evidence="10" id="KW-1185">Reference proteome</keyword>
<evidence type="ECO:0000256" key="4">
    <source>
        <dbReference type="ARBA" id="ARBA00023002"/>
    </source>
</evidence>
<comment type="subcellular location">
    <subcellularLocation>
        <location evidence="1">Endomembrane system</location>
        <topology evidence="1">Multi-pass membrane protein</topology>
    </subcellularLocation>
</comment>
<dbReference type="PANTHER" id="PTHR21624:SF1">
    <property type="entry name" value="ALKYLGLYCEROL MONOOXYGENASE"/>
    <property type="match status" value="1"/>
</dbReference>